<proteinExistence type="inferred from homology"/>
<dbReference type="Gene3D" id="1.10.390.10">
    <property type="entry name" value="Neutral Protease Domain 2"/>
    <property type="match status" value="1"/>
</dbReference>
<dbReference type="GO" id="GO:0008270">
    <property type="term" value="F:zinc ion binding"/>
    <property type="evidence" value="ECO:0007669"/>
    <property type="project" value="InterPro"/>
</dbReference>
<dbReference type="SUPFAM" id="SSF63737">
    <property type="entry name" value="Leukotriene A4 hydrolase N-terminal domain"/>
    <property type="match status" value="1"/>
</dbReference>
<dbReference type="PROSITE" id="PS51257">
    <property type="entry name" value="PROKAR_LIPOPROTEIN"/>
    <property type="match status" value="1"/>
</dbReference>
<evidence type="ECO:0000256" key="11">
    <source>
        <dbReference type="ARBA" id="ARBA00023049"/>
    </source>
</evidence>
<dbReference type="InterPro" id="IPR049980">
    <property type="entry name" value="LTA4H_cat"/>
</dbReference>
<dbReference type="Proteomes" id="UP000431269">
    <property type="component" value="Chromosome"/>
</dbReference>
<dbReference type="InterPro" id="IPR042097">
    <property type="entry name" value="Aminopeptidase_N-like_N_sf"/>
</dbReference>
<evidence type="ECO:0000256" key="5">
    <source>
        <dbReference type="ARBA" id="ARBA00015611"/>
    </source>
</evidence>
<keyword evidence="10 14" id="KW-0862">Zinc</keyword>
<feature type="binding site" evidence="13">
    <location>
        <begin position="157"/>
        <end position="159"/>
    </location>
    <ligand>
        <name>a peptide</name>
        <dbReference type="ChEBI" id="CHEBI:60466"/>
    </ligand>
</feature>
<keyword evidence="11" id="KW-0482">Metalloprotease</keyword>
<evidence type="ECO:0000313" key="17">
    <source>
        <dbReference type="EMBL" id="QGZ94482.1"/>
    </source>
</evidence>
<feature type="active site" description="Proton acceptor" evidence="12">
    <location>
        <position position="319"/>
    </location>
</feature>
<dbReference type="PANTHER" id="PTHR45726">
    <property type="entry name" value="LEUKOTRIENE A-4 HYDROLASE"/>
    <property type="match status" value="1"/>
</dbReference>
<dbReference type="InterPro" id="IPR038502">
    <property type="entry name" value="M1_LTA-4_hydro/amino_C_sf"/>
</dbReference>
<dbReference type="InterPro" id="IPR034015">
    <property type="entry name" value="M1_LTA4H"/>
</dbReference>
<dbReference type="InterPro" id="IPR016024">
    <property type="entry name" value="ARM-type_fold"/>
</dbReference>
<evidence type="ECO:0000256" key="10">
    <source>
        <dbReference type="ARBA" id="ARBA00022833"/>
    </source>
</evidence>
<dbReference type="InterPro" id="IPR045357">
    <property type="entry name" value="Aminopeptidase_N-like_N"/>
</dbReference>
<keyword evidence="15" id="KW-0732">Signal</keyword>
<dbReference type="RefSeq" id="WP_158765416.1">
    <property type="nucleotide sequence ID" value="NZ_CP047045.1"/>
</dbReference>
<keyword evidence="18" id="KW-1185">Reference proteome</keyword>
<evidence type="ECO:0000256" key="4">
    <source>
        <dbReference type="ARBA" id="ARBA00012564"/>
    </source>
</evidence>
<dbReference type="FunFam" id="3.30.2010.30:FF:000001">
    <property type="entry name" value="Leukotriene A(4) hydrolase"/>
    <property type="match status" value="1"/>
</dbReference>
<feature type="binding site" evidence="14">
    <location>
        <position position="341"/>
    </location>
    <ligand>
        <name>Zn(2+)</name>
        <dbReference type="ChEBI" id="CHEBI:29105"/>
        <note>catalytic</note>
    </ligand>
</feature>
<dbReference type="GO" id="GO:0008237">
    <property type="term" value="F:metallopeptidase activity"/>
    <property type="evidence" value="ECO:0007669"/>
    <property type="project" value="UniProtKB-KW"/>
</dbReference>
<evidence type="ECO:0000313" key="18">
    <source>
        <dbReference type="Proteomes" id="UP000431269"/>
    </source>
</evidence>
<comment type="catalytic activity">
    <reaction evidence="1">
        <text>Release of an N-terminal amino acid, Xaa-|-Yaa- from a peptide, amide or arylamide. Xaa is preferably Ala, but may be most amino acids including Pro (slow action). When a terminal hydrophobic residue is followed by a prolyl residue, the two may be released as an intact Xaa-Pro dipeptide.</text>
        <dbReference type="EC" id="3.4.11.2"/>
    </reaction>
</comment>
<dbReference type="Pfam" id="PF17900">
    <property type="entry name" value="Peptidase_M1_N"/>
    <property type="match status" value="1"/>
</dbReference>
<evidence type="ECO:0000256" key="7">
    <source>
        <dbReference type="ARBA" id="ARBA00022670"/>
    </source>
</evidence>
<evidence type="ECO:0000256" key="13">
    <source>
        <dbReference type="PIRSR" id="PIRSR634015-2"/>
    </source>
</evidence>
<feature type="binding site" evidence="14">
    <location>
        <position position="322"/>
    </location>
    <ligand>
        <name>Zn(2+)</name>
        <dbReference type="ChEBI" id="CHEBI:29105"/>
        <note>catalytic</note>
    </ligand>
</feature>
<feature type="active site" description="Proton donor" evidence="12">
    <location>
        <position position="403"/>
    </location>
</feature>
<dbReference type="Pfam" id="PF01433">
    <property type="entry name" value="Peptidase_M1"/>
    <property type="match status" value="1"/>
</dbReference>
<comment type="similarity">
    <text evidence="3">Belongs to the peptidase M1 family.</text>
</comment>
<dbReference type="AlphaFoldDB" id="A0A6I6MS34"/>
<evidence type="ECO:0000256" key="15">
    <source>
        <dbReference type="SAM" id="SignalP"/>
    </source>
</evidence>
<dbReference type="InterPro" id="IPR015211">
    <property type="entry name" value="Peptidase_M1_C"/>
</dbReference>
<gene>
    <name evidence="17" type="primary">pepN_2</name>
    <name evidence="17" type="ORF">DSM104635_01301</name>
</gene>
<dbReference type="SUPFAM" id="SSF55486">
    <property type="entry name" value="Metalloproteases ('zincins'), catalytic domain"/>
    <property type="match status" value="1"/>
</dbReference>
<dbReference type="PANTHER" id="PTHR45726:SF3">
    <property type="entry name" value="LEUKOTRIENE A-4 HYDROLASE"/>
    <property type="match status" value="1"/>
</dbReference>
<evidence type="ECO:0000256" key="6">
    <source>
        <dbReference type="ARBA" id="ARBA00022490"/>
    </source>
</evidence>
<dbReference type="PRINTS" id="PR00756">
    <property type="entry name" value="ALADIPTASE"/>
</dbReference>
<feature type="domain" description="Peptidase M1 leukotriene A4 hydrolase/aminopeptidase C-terminal" evidence="16">
    <location>
        <begin position="486"/>
        <end position="620"/>
    </location>
</feature>
<evidence type="ECO:0000256" key="2">
    <source>
        <dbReference type="ARBA" id="ARBA00004496"/>
    </source>
</evidence>
<dbReference type="CDD" id="cd09599">
    <property type="entry name" value="M1_LTA4H"/>
    <property type="match status" value="1"/>
</dbReference>
<keyword evidence="7" id="KW-0645">Protease</keyword>
<keyword evidence="6" id="KW-0963">Cytoplasm</keyword>
<keyword evidence="9 17" id="KW-0378">Hydrolase</keyword>
<dbReference type="InterPro" id="IPR014782">
    <property type="entry name" value="Peptidase_M1_dom"/>
</dbReference>
<evidence type="ECO:0000259" key="16">
    <source>
        <dbReference type="SMART" id="SM01263"/>
    </source>
</evidence>
<evidence type="ECO:0000256" key="1">
    <source>
        <dbReference type="ARBA" id="ARBA00000098"/>
    </source>
</evidence>
<organism evidence="17 18">
    <name type="scientific">Terricaulis silvestris</name>
    <dbReference type="NCBI Taxonomy" id="2686094"/>
    <lineage>
        <taxon>Bacteria</taxon>
        <taxon>Pseudomonadati</taxon>
        <taxon>Pseudomonadota</taxon>
        <taxon>Alphaproteobacteria</taxon>
        <taxon>Caulobacterales</taxon>
        <taxon>Caulobacteraceae</taxon>
        <taxon>Terricaulis</taxon>
    </lineage>
</organism>
<feature type="binding site" evidence="14">
    <location>
        <position position="318"/>
    </location>
    <ligand>
        <name>Zn(2+)</name>
        <dbReference type="ChEBI" id="CHEBI:29105"/>
        <note>catalytic</note>
    </ligand>
</feature>
<dbReference type="Gene3D" id="1.25.40.320">
    <property type="entry name" value="Peptidase M1, leukotriene A4 hydrolase/aminopeptidase C-terminal domain"/>
    <property type="match status" value="1"/>
</dbReference>
<dbReference type="InterPro" id="IPR001930">
    <property type="entry name" value="Peptidase_M1"/>
</dbReference>
<protein>
    <recommendedName>
        <fullName evidence="5">Aminopeptidase N</fullName>
        <ecNumber evidence="4">3.4.11.2</ecNumber>
    </recommendedName>
</protein>
<dbReference type="Gene3D" id="2.60.40.1730">
    <property type="entry name" value="tricorn interacting facor f3 domain"/>
    <property type="match status" value="1"/>
</dbReference>
<dbReference type="GO" id="GO:0006508">
    <property type="term" value="P:proteolysis"/>
    <property type="evidence" value="ECO:0007669"/>
    <property type="project" value="UniProtKB-KW"/>
</dbReference>
<dbReference type="EC" id="3.4.11.2" evidence="4"/>
<evidence type="ECO:0000256" key="12">
    <source>
        <dbReference type="PIRSR" id="PIRSR634015-1"/>
    </source>
</evidence>
<comment type="cofactor">
    <cofactor evidence="14">
        <name>Zn(2+)</name>
        <dbReference type="ChEBI" id="CHEBI:29105"/>
    </cofactor>
    <text evidence="14">Binds 1 zinc ion per subunit.</text>
</comment>
<feature type="binding site" evidence="13">
    <location>
        <begin position="575"/>
        <end position="577"/>
    </location>
    <ligand>
        <name>a peptide</name>
        <dbReference type="ChEBI" id="CHEBI:60466"/>
    </ligand>
</feature>
<dbReference type="GO" id="GO:0016285">
    <property type="term" value="F:alanyl aminopeptidase activity"/>
    <property type="evidence" value="ECO:0007669"/>
    <property type="project" value="UniProtKB-EC"/>
</dbReference>
<dbReference type="Gene3D" id="3.30.2010.30">
    <property type="match status" value="1"/>
</dbReference>
<evidence type="ECO:0000256" key="3">
    <source>
        <dbReference type="ARBA" id="ARBA00010136"/>
    </source>
</evidence>
<sequence length="623" mass="68477">MLRRTLLTSAVAVPVLAACVTPTTGAAVDPMAPLPADNSSHAQPAVARVTHVSLDLEADFARKVMTGKCKLRIASAPDAREIVLDNDNLVIRSIKANGRDLQYTVGERRPTLGAPLTVQLDGADEIEIDYESSPGASALQFLEPAQTASNKKFLFSQGQAILNRSWIPTQDSPGIRQTYDARIVGPADLKVVMSAEMLTPNGETAGEGKRAFRFRMPQRIPPYLIAIAIGDLVHHAVTDRTGVWCEPSVRERAAYECADMGNMMRVAEALYGEYRWGRYDVLILPPSFPYGGMENPRLTFLTPTFLAGDRSLVSLIAHELAHSWSGNLVTNAVWGDSWLNEGFTSYIEDRIGEELFGIEETRMAEVLSWAALQQTLQTAQPAQTVLHQDPAPGADGPPSTIVYDKGAWMLRTIERIIGRNQIDTYLRGYFDRHAFGPMTSEWFLADFRQHAVRGDAALEAQLMLDQWVYQPGLPSNAQAPVASGFTEVDQAVQAFAGGGAPAAAWANWNTAQRQRYLQTLPRELSRARLDALQAALHLNETGNSEVLFDWLALAVRNRYQPAVPALETFLTSQGRGKFVRPLYTALMGQGDWGQPIARRIYARARAGYHPIVQAGVDRIVTPA</sequence>
<evidence type="ECO:0000256" key="14">
    <source>
        <dbReference type="PIRSR" id="PIRSR634015-3"/>
    </source>
</evidence>
<feature type="signal peptide" evidence="15">
    <location>
        <begin position="1"/>
        <end position="26"/>
    </location>
</feature>
<evidence type="ECO:0000256" key="8">
    <source>
        <dbReference type="ARBA" id="ARBA00022723"/>
    </source>
</evidence>
<dbReference type="GO" id="GO:0005737">
    <property type="term" value="C:cytoplasm"/>
    <property type="evidence" value="ECO:0007669"/>
    <property type="project" value="UniProtKB-SubCell"/>
</dbReference>
<comment type="subcellular location">
    <subcellularLocation>
        <location evidence="2">Cytoplasm</location>
    </subcellularLocation>
</comment>
<dbReference type="KEGG" id="tsv:DSM104635_01301"/>
<accession>A0A6I6MS34</accession>
<dbReference type="InterPro" id="IPR027268">
    <property type="entry name" value="Peptidase_M4/M1_CTD_sf"/>
</dbReference>
<feature type="chain" id="PRO_5026156221" description="Aminopeptidase N" evidence="15">
    <location>
        <begin position="27"/>
        <end position="623"/>
    </location>
</feature>
<evidence type="ECO:0000256" key="9">
    <source>
        <dbReference type="ARBA" id="ARBA00022801"/>
    </source>
</evidence>
<dbReference type="SUPFAM" id="SSF48371">
    <property type="entry name" value="ARM repeat"/>
    <property type="match status" value="1"/>
</dbReference>
<keyword evidence="8 14" id="KW-0479">Metal-binding</keyword>
<feature type="binding site" evidence="13">
    <location>
        <begin position="289"/>
        <end position="294"/>
    </location>
    <ligand>
        <name>a peptide</name>
        <dbReference type="ChEBI" id="CHEBI:60466"/>
    </ligand>
</feature>
<dbReference type="EMBL" id="CP047045">
    <property type="protein sequence ID" value="QGZ94482.1"/>
    <property type="molecule type" value="Genomic_DNA"/>
</dbReference>
<reference evidence="18" key="1">
    <citation type="submission" date="2019-12" db="EMBL/GenBank/DDBJ databases">
        <title>Complete genome of Terracaulis silvestris 0127_4.</title>
        <authorList>
            <person name="Vieira S."/>
            <person name="Riedel T."/>
            <person name="Sproer C."/>
            <person name="Pascual J."/>
            <person name="Boedeker C."/>
            <person name="Overmann J."/>
        </authorList>
    </citation>
    <scope>NUCLEOTIDE SEQUENCE [LARGE SCALE GENOMIC DNA]</scope>
    <source>
        <strain evidence="18">0127_4</strain>
    </source>
</reference>
<keyword evidence="17" id="KW-0031">Aminopeptidase</keyword>
<dbReference type="SMART" id="SM01263">
    <property type="entry name" value="Leuk-A4-hydro_C"/>
    <property type="match status" value="1"/>
</dbReference>
<name>A0A6I6MS34_9CAUL</name>
<dbReference type="Pfam" id="PF09127">
    <property type="entry name" value="Leuk-A4-hydro_C"/>
    <property type="match status" value="1"/>
</dbReference>